<evidence type="ECO:0000256" key="1">
    <source>
        <dbReference type="SAM" id="Phobius"/>
    </source>
</evidence>
<dbReference type="Pfam" id="PF04964">
    <property type="entry name" value="Flp_Fap"/>
    <property type="match status" value="1"/>
</dbReference>
<dbReference type="Proteomes" id="UP001168620">
    <property type="component" value="Unassembled WGS sequence"/>
</dbReference>
<protein>
    <submittedName>
        <fullName evidence="2">Flp family type IVb pilin</fullName>
    </submittedName>
</protein>
<feature type="transmembrane region" description="Helical" evidence="1">
    <location>
        <begin position="45"/>
        <end position="66"/>
    </location>
</feature>
<dbReference type="InterPro" id="IPR007047">
    <property type="entry name" value="Flp_Fap"/>
</dbReference>
<proteinExistence type="predicted"/>
<dbReference type="RefSeq" id="WP_300951958.1">
    <property type="nucleotide sequence ID" value="NZ_JAUHJQ010000002.1"/>
</dbReference>
<evidence type="ECO:0000313" key="2">
    <source>
        <dbReference type="EMBL" id="MDN4172969.1"/>
    </source>
</evidence>
<dbReference type="EMBL" id="JAUHJQ010000002">
    <property type="protein sequence ID" value="MDN4172969.1"/>
    <property type="molecule type" value="Genomic_DNA"/>
</dbReference>
<keyword evidence="1" id="KW-0812">Transmembrane</keyword>
<reference evidence="2" key="1">
    <citation type="submission" date="2023-06" db="EMBL/GenBank/DDBJ databases">
        <title>Draft genome sequence of Nocardioides sp. SOB77.</title>
        <authorList>
            <person name="Zhang G."/>
        </authorList>
    </citation>
    <scope>NUCLEOTIDE SEQUENCE</scope>
    <source>
        <strain evidence="2">SOB77</strain>
    </source>
</reference>
<name>A0ABT8FE58_9ACTN</name>
<keyword evidence="1" id="KW-1133">Transmembrane helix</keyword>
<gene>
    <name evidence="2" type="ORF">QWY28_08460</name>
</gene>
<organism evidence="2 3">
    <name type="scientific">Nocardioides oceani</name>
    <dbReference type="NCBI Taxonomy" id="3058369"/>
    <lineage>
        <taxon>Bacteria</taxon>
        <taxon>Bacillati</taxon>
        <taxon>Actinomycetota</taxon>
        <taxon>Actinomycetes</taxon>
        <taxon>Propionibacteriales</taxon>
        <taxon>Nocardioidaceae</taxon>
        <taxon>Nocardioides</taxon>
    </lineage>
</organism>
<sequence>MRFFGLAPRTTPRHSTSKENLVMVDYFRILLNARLAKMEERGASAVEYGLLIAGIAALIVVAVFALGPVVKEAFSDTCASIKSGNSNISSNC</sequence>
<accession>A0ABT8FE58</accession>
<keyword evidence="1" id="KW-0472">Membrane</keyword>
<evidence type="ECO:0000313" key="3">
    <source>
        <dbReference type="Proteomes" id="UP001168620"/>
    </source>
</evidence>
<comment type="caution">
    <text evidence="2">The sequence shown here is derived from an EMBL/GenBank/DDBJ whole genome shotgun (WGS) entry which is preliminary data.</text>
</comment>
<keyword evidence="3" id="KW-1185">Reference proteome</keyword>